<accession>A0AAW6SWP1</accession>
<feature type="transmembrane region" description="Helical" evidence="1">
    <location>
        <begin position="24"/>
        <end position="41"/>
    </location>
</feature>
<dbReference type="EMBL" id="JAROYP010000005">
    <property type="protein sequence ID" value="MDH5161292.1"/>
    <property type="molecule type" value="Genomic_DNA"/>
</dbReference>
<organism evidence="2 3">
    <name type="scientific">Heyndrickxia oleronia</name>
    <dbReference type="NCBI Taxonomy" id="38875"/>
    <lineage>
        <taxon>Bacteria</taxon>
        <taxon>Bacillati</taxon>
        <taxon>Bacillota</taxon>
        <taxon>Bacilli</taxon>
        <taxon>Bacillales</taxon>
        <taxon>Bacillaceae</taxon>
        <taxon>Heyndrickxia</taxon>
    </lineage>
</organism>
<keyword evidence="1" id="KW-1133">Transmembrane helix</keyword>
<feature type="transmembrane region" description="Helical" evidence="1">
    <location>
        <begin position="93"/>
        <end position="113"/>
    </location>
</feature>
<reference evidence="2" key="1">
    <citation type="submission" date="2023-03" db="EMBL/GenBank/DDBJ databases">
        <title>Bacterial isolates from washroom surfaces on a university campus.</title>
        <authorList>
            <person name="Holman D.B."/>
            <person name="Gzyl K.E."/>
            <person name="Taheri A.E."/>
        </authorList>
    </citation>
    <scope>NUCLEOTIDE SEQUENCE</scope>
    <source>
        <strain evidence="2">RD03</strain>
    </source>
</reference>
<dbReference type="Proteomes" id="UP001159179">
    <property type="component" value="Unassembled WGS sequence"/>
</dbReference>
<protein>
    <submittedName>
        <fullName evidence="2">Uncharacterized protein</fullName>
    </submittedName>
</protein>
<evidence type="ECO:0000256" key="1">
    <source>
        <dbReference type="SAM" id="Phobius"/>
    </source>
</evidence>
<name>A0AAW6SWP1_9BACI</name>
<evidence type="ECO:0000313" key="3">
    <source>
        <dbReference type="Proteomes" id="UP001159179"/>
    </source>
</evidence>
<sequence length="157" mass="18876">MFLLYTSTIVFNVIAYKFVKGMSANKIVHIWLFTISLQLLFDTFIDLKYHGYWYLTQEIDYLAFPAYTLLIPPINVLFLEYFPFGRSIKGKTLYIIIWTILLLLYEMLVNLPPPWGYFHYGWWKFWYSCFMDPILLLILIGFYKIITKLEKKVKLGH</sequence>
<comment type="caution">
    <text evidence="2">The sequence shown here is derived from an EMBL/GenBank/DDBJ whole genome shotgun (WGS) entry which is preliminary data.</text>
</comment>
<gene>
    <name evidence="2" type="ORF">P5X88_10100</name>
</gene>
<dbReference type="RefSeq" id="WP_280616591.1">
    <property type="nucleotide sequence ID" value="NZ_JAROYP010000005.1"/>
</dbReference>
<proteinExistence type="predicted"/>
<keyword evidence="1" id="KW-0812">Transmembrane</keyword>
<dbReference type="AlphaFoldDB" id="A0AAW6SWP1"/>
<keyword evidence="1" id="KW-0472">Membrane</keyword>
<feature type="transmembrane region" description="Helical" evidence="1">
    <location>
        <begin position="125"/>
        <end position="146"/>
    </location>
</feature>
<evidence type="ECO:0000313" key="2">
    <source>
        <dbReference type="EMBL" id="MDH5161292.1"/>
    </source>
</evidence>
<feature type="transmembrane region" description="Helical" evidence="1">
    <location>
        <begin position="61"/>
        <end position="81"/>
    </location>
</feature>